<comment type="caution">
    <text evidence="2">The sequence shown here is derived from an EMBL/GenBank/DDBJ whole genome shotgun (WGS) entry which is preliminary data.</text>
</comment>
<organism evidence="2 3">
    <name type="scientific">Polarella glacialis</name>
    <name type="common">Dinoflagellate</name>
    <dbReference type="NCBI Taxonomy" id="89957"/>
    <lineage>
        <taxon>Eukaryota</taxon>
        <taxon>Sar</taxon>
        <taxon>Alveolata</taxon>
        <taxon>Dinophyceae</taxon>
        <taxon>Suessiales</taxon>
        <taxon>Suessiaceae</taxon>
        <taxon>Polarella</taxon>
    </lineage>
</organism>
<dbReference type="OrthoDB" id="409543at2759"/>
<dbReference type="PANTHER" id="PTHR31834">
    <property type="entry name" value="INITIATION-SPECIFIC ALPHA-1,6-MANNOSYLTRANSFERASE"/>
    <property type="match status" value="1"/>
</dbReference>
<accession>A0A813GWH6</accession>
<evidence type="ECO:0008006" key="4">
    <source>
        <dbReference type="Google" id="ProtNLM"/>
    </source>
</evidence>
<keyword evidence="3" id="KW-1185">Reference proteome</keyword>
<feature type="compositionally biased region" description="Low complexity" evidence="1">
    <location>
        <begin position="68"/>
        <end position="84"/>
    </location>
</feature>
<dbReference type="AlphaFoldDB" id="A0A813GWH6"/>
<protein>
    <recommendedName>
        <fullName evidence="4">Alpha-1,4-N-acetylglucosaminyltransferase</fullName>
    </recommendedName>
</protein>
<feature type="non-terminal residue" evidence="2">
    <location>
        <position position="306"/>
    </location>
</feature>
<dbReference type="GO" id="GO:0000136">
    <property type="term" value="C:mannan polymerase complex"/>
    <property type="evidence" value="ECO:0007669"/>
    <property type="project" value="TreeGrafter"/>
</dbReference>
<dbReference type="GO" id="GO:0006487">
    <property type="term" value="P:protein N-linked glycosylation"/>
    <property type="evidence" value="ECO:0007669"/>
    <property type="project" value="TreeGrafter"/>
</dbReference>
<evidence type="ECO:0000313" key="3">
    <source>
        <dbReference type="Proteomes" id="UP000654075"/>
    </source>
</evidence>
<dbReference type="PANTHER" id="PTHR31834:SF1">
    <property type="entry name" value="INITIATION-SPECIFIC ALPHA-1,6-MANNOSYLTRANSFERASE"/>
    <property type="match status" value="1"/>
</dbReference>
<reference evidence="2" key="1">
    <citation type="submission" date="2021-02" db="EMBL/GenBank/DDBJ databases">
        <authorList>
            <person name="Dougan E. K."/>
            <person name="Rhodes N."/>
            <person name="Thang M."/>
            <person name="Chan C."/>
        </authorList>
    </citation>
    <scope>NUCLEOTIDE SEQUENCE</scope>
</reference>
<feature type="region of interest" description="Disordered" evidence="1">
    <location>
        <begin position="68"/>
        <end position="90"/>
    </location>
</feature>
<gene>
    <name evidence="2" type="ORF">PGLA1383_LOCUS45346</name>
</gene>
<dbReference type="InterPro" id="IPR039367">
    <property type="entry name" value="Och1-like"/>
</dbReference>
<proteinExistence type="predicted"/>
<name>A0A813GWH6_POLGL</name>
<dbReference type="GO" id="GO:0000009">
    <property type="term" value="F:alpha-1,6-mannosyltransferase activity"/>
    <property type="evidence" value="ECO:0007669"/>
    <property type="project" value="InterPro"/>
</dbReference>
<dbReference type="Proteomes" id="UP000654075">
    <property type="component" value="Unassembled WGS sequence"/>
</dbReference>
<dbReference type="EMBL" id="CAJNNV010029474">
    <property type="protein sequence ID" value="CAE8628744.1"/>
    <property type="molecule type" value="Genomic_DNA"/>
</dbReference>
<evidence type="ECO:0000313" key="2">
    <source>
        <dbReference type="EMBL" id="CAE8628744.1"/>
    </source>
</evidence>
<dbReference type="Gene3D" id="3.90.550.20">
    <property type="match status" value="1"/>
</dbReference>
<evidence type="ECO:0000256" key="1">
    <source>
        <dbReference type="SAM" id="MobiDB-lite"/>
    </source>
</evidence>
<sequence>MAAASSEDVHHGGRGWRNRGLRPLAAASALAATGRSATGMALAADVTEPDCVASPLIPRLVHQLWMSPDPGASGASSSSSSPPADLEPDRPHVRDAIRAWRSAALHASPCPWKHEVWNRSSARVLLASLPQPALRDGFERLARWPERQKDFFMYAVLGFLGGIFVDADVVPLRSPEAWLRDGLKSVGGRAENVRLMVGVECSGSEEEAKAWRWSGRTQLTAWAAAAAPGHPVLMRALDRYLSTPGPSAGHRAQEHYQHSVAMGPGLLTSCVDEWLRELQISTKVGLEGLDSVRGRAQAALLGDTLV</sequence>